<sequence length="118" mass="13195">MLKPPIKFKDAVGRKFSFPWHLCKSWKGMEALINQAFLHVDGIGQHVHEGHYDLVGPDGEIILPQVYESMVKPDWAISMHMWPMPEPPPMMGPPPGHGGHGPPGKCNRVSKNMPQILT</sequence>
<organism evidence="3 4">
    <name type="scientific">Tothia fuscella</name>
    <dbReference type="NCBI Taxonomy" id="1048955"/>
    <lineage>
        <taxon>Eukaryota</taxon>
        <taxon>Fungi</taxon>
        <taxon>Dikarya</taxon>
        <taxon>Ascomycota</taxon>
        <taxon>Pezizomycotina</taxon>
        <taxon>Dothideomycetes</taxon>
        <taxon>Pleosporomycetidae</taxon>
        <taxon>Venturiales</taxon>
        <taxon>Cylindrosympodiaceae</taxon>
        <taxon>Tothia</taxon>
    </lineage>
</organism>
<dbReference type="Pfam" id="PF22893">
    <property type="entry name" value="ULD_2"/>
    <property type="match status" value="1"/>
</dbReference>
<name>A0A9P4U3K2_9PEZI</name>
<feature type="compositionally biased region" description="Polar residues" evidence="1">
    <location>
        <begin position="109"/>
        <end position="118"/>
    </location>
</feature>
<reference evidence="3" key="1">
    <citation type="journal article" date="2020" name="Stud. Mycol.">
        <title>101 Dothideomycetes genomes: a test case for predicting lifestyles and emergence of pathogens.</title>
        <authorList>
            <person name="Haridas S."/>
            <person name="Albert R."/>
            <person name="Binder M."/>
            <person name="Bloem J."/>
            <person name="Labutti K."/>
            <person name="Salamov A."/>
            <person name="Andreopoulos B."/>
            <person name="Baker S."/>
            <person name="Barry K."/>
            <person name="Bills G."/>
            <person name="Bluhm B."/>
            <person name="Cannon C."/>
            <person name="Castanera R."/>
            <person name="Culley D."/>
            <person name="Daum C."/>
            <person name="Ezra D."/>
            <person name="Gonzalez J."/>
            <person name="Henrissat B."/>
            <person name="Kuo A."/>
            <person name="Liang C."/>
            <person name="Lipzen A."/>
            <person name="Lutzoni F."/>
            <person name="Magnuson J."/>
            <person name="Mondo S."/>
            <person name="Nolan M."/>
            <person name="Ohm R."/>
            <person name="Pangilinan J."/>
            <person name="Park H.-J."/>
            <person name="Ramirez L."/>
            <person name="Alfaro M."/>
            <person name="Sun H."/>
            <person name="Tritt A."/>
            <person name="Yoshinaga Y."/>
            <person name="Zwiers L.-H."/>
            <person name="Turgeon B."/>
            <person name="Goodwin S."/>
            <person name="Spatafora J."/>
            <person name="Crous P."/>
            <person name="Grigoriev I."/>
        </authorList>
    </citation>
    <scope>NUCLEOTIDE SEQUENCE</scope>
    <source>
        <strain evidence="3">CBS 130266</strain>
    </source>
</reference>
<proteinExistence type="predicted"/>
<dbReference type="EMBL" id="MU007014">
    <property type="protein sequence ID" value="KAF2435022.1"/>
    <property type="molecule type" value="Genomic_DNA"/>
</dbReference>
<evidence type="ECO:0000313" key="4">
    <source>
        <dbReference type="Proteomes" id="UP000800235"/>
    </source>
</evidence>
<gene>
    <name evidence="3" type="ORF">EJ08DRAFT_580876</name>
</gene>
<evidence type="ECO:0000259" key="2">
    <source>
        <dbReference type="Pfam" id="PF22893"/>
    </source>
</evidence>
<feature type="domain" description="Ubiquitin-like" evidence="2">
    <location>
        <begin position="3"/>
        <end position="85"/>
    </location>
</feature>
<comment type="caution">
    <text evidence="3">The sequence shown here is derived from an EMBL/GenBank/DDBJ whole genome shotgun (WGS) entry which is preliminary data.</text>
</comment>
<dbReference type="Proteomes" id="UP000800235">
    <property type="component" value="Unassembled WGS sequence"/>
</dbReference>
<dbReference type="OrthoDB" id="3045089at2759"/>
<dbReference type="InterPro" id="IPR054464">
    <property type="entry name" value="ULD_fung"/>
</dbReference>
<feature type="region of interest" description="Disordered" evidence="1">
    <location>
        <begin position="88"/>
        <end position="118"/>
    </location>
</feature>
<dbReference type="AlphaFoldDB" id="A0A9P4U3K2"/>
<accession>A0A9P4U3K2</accession>
<protein>
    <recommendedName>
        <fullName evidence="2">Ubiquitin-like domain-containing protein</fullName>
    </recommendedName>
</protein>
<keyword evidence="4" id="KW-1185">Reference proteome</keyword>
<evidence type="ECO:0000313" key="3">
    <source>
        <dbReference type="EMBL" id="KAF2435022.1"/>
    </source>
</evidence>
<evidence type="ECO:0000256" key="1">
    <source>
        <dbReference type="SAM" id="MobiDB-lite"/>
    </source>
</evidence>